<name>A0ABT5D302_9BACT</name>
<gene>
    <name evidence="1" type="ORF">POL68_02030</name>
</gene>
<evidence type="ECO:0000313" key="1">
    <source>
        <dbReference type="EMBL" id="MDC0707238.1"/>
    </source>
</evidence>
<protein>
    <submittedName>
        <fullName evidence="1">Uncharacterized protein</fullName>
    </submittedName>
</protein>
<dbReference type="Proteomes" id="UP001221838">
    <property type="component" value="Unassembled WGS sequence"/>
</dbReference>
<evidence type="ECO:0000313" key="2">
    <source>
        <dbReference type="Proteomes" id="UP001221838"/>
    </source>
</evidence>
<dbReference type="RefSeq" id="WP_272134481.1">
    <property type="nucleotide sequence ID" value="NZ_JAQNDM010000001.1"/>
</dbReference>
<sequence>MEQGLVDDGVLEPRGAVLLDHSLLALADLLDDFERVPVVPLGDGKTNEGRPKLLEDCERPSDQLLVDERARERGELGVRLVVDVRDDEGGSARKQQCRVGKLHLRVDACGKIHLFPGLDLGKRLPELAEAVVNRLDAGLEANRFELVRVLAHATLLTRDFGNEVLSDCHHSQFTVNLFTLNHRDPRAAVHQHTPSSPSWP</sequence>
<accession>A0ABT5D302</accession>
<keyword evidence="2" id="KW-1185">Reference proteome</keyword>
<organism evidence="1 2">
    <name type="scientific">Stigmatella ashevillensis</name>
    <dbReference type="NCBI Taxonomy" id="2995309"/>
    <lineage>
        <taxon>Bacteria</taxon>
        <taxon>Pseudomonadati</taxon>
        <taxon>Myxococcota</taxon>
        <taxon>Myxococcia</taxon>
        <taxon>Myxococcales</taxon>
        <taxon>Cystobacterineae</taxon>
        <taxon>Archangiaceae</taxon>
        <taxon>Stigmatella</taxon>
    </lineage>
</organism>
<reference evidence="1 2" key="1">
    <citation type="submission" date="2022-11" db="EMBL/GenBank/DDBJ databases">
        <title>Minimal conservation of predation-associated metabolite biosynthetic gene clusters underscores biosynthetic potential of Myxococcota including descriptions for ten novel species: Archangium lansinium sp. nov., Myxococcus landrumus sp. nov., Nannocystis bai.</title>
        <authorList>
            <person name="Ahearne A."/>
            <person name="Stevens C."/>
            <person name="Dowd S."/>
        </authorList>
    </citation>
    <scope>NUCLEOTIDE SEQUENCE [LARGE SCALE GENOMIC DNA]</scope>
    <source>
        <strain evidence="1 2">NCWAL01</strain>
    </source>
</reference>
<comment type="caution">
    <text evidence="1">The sequence shown here is derived from an EMBL/GenBank/DDBJ whole genome shotgun (WGS) entry which is preliminary data.</text>
</comment>
<dbReference type="EMBL" id="JAQNDM010000001">
    <property type="protein sequence ID" value="MDC0707238.1"/>
    <property type="molecule type" value="Genomic_DNA"/>
</dbReference>
<proteinExistence type="predicted"/>